<proteinExistence type="predicted"/>
<dbReference type="Gene3D" id="3.40.50.2000">
    <property type="entry name" value="Glycogen Phosphorylase B"/>
    <property type="match status" value="2"/>
</dbReference>
<keyword evidence="3" id="KW-1185">Reference proteome</keyword>
<evidence type="ECO:0000313" key="3">
    <source>
        <dbReference type="Proteomes" id="UP000642829"/>
    </source>
</evidence>
<gene>
    <name evidence="2" type="ORF">GCM10007047_22000</name>
</gene>
<name>A0A8J3DIJ1_9BACT</name>
<dbReference type="Pfam" id="PF13579">
    <property type="entry name" value="Glyco_trans_4_4"/>
    <property type="match status" value="1"/>
</dbReference>
<comment type="caution">
    <text evidence="2">The sequence shown here is derived from an EMBL/GenBank/DDBJ whole genome shotgun (WGS) entry which is preliminary data.</text>
</comment>
<protein>
    <submittedName>
        <fullName evidence="2">Glycosyltransferase WbuB</fullName>
    </submittedName>
</protein>
<dbReference type="GO" id="GO:0016757">
    <property type="term" value="F:glycosyltransferase activity"/>
    <property type="evidence" value="ECO:0007669"/>
    <property type="project" value="UniProtKB-ARBA"/>
</dbReference>
<evidence type="ECO:0000313" key="2">
    <source>
        <dbReference type="EMBL" id="GHC04774.1"/>
    </source>
</evidence>
<reference evidence="2" key="2">
    <citation type="submission" date="2020-09" db="EMBL/GenBank/DDBJ databases">
        <authorList>
            <person name="Sun Q."/>
            <person name="Kim S."/>
        </authorList>
    </citation>
    <scope>NUCLEOTIDE SEQUENCE</scope>
    <source>
        <strain evidence="2">KCTC 12870</strain>
    </source>
</reference>
<evidence type="ECO:0000259" key="1">
    <source>
        <dbReference type="Pfam" id="PF13579"/>
    </source>
</evidence>
<accession>A0A8J3DIJ1</accession>
<organism evidence="2 3">
    <name type="scientific">Cerasicoccus arenae</name>
    <dbReference type="NCBI Taxonomy" id="424488"/>
    <lineage>
        <taxon>Bacteria</taxon>
        <taxon>Pseudomonadati</taxon>
        <taxon>Verrucomicrobiota</taxon>
        <taxon>Opitutia</taxon>
        <taxon>Puniceicoccales</taxon>
        <taxon>Cerasicoccaceae</taxon>
        <taxon>Cerasicoccus</taxon>
    </lineage>
</organism>
<reference evidence="2" key="1">
    <citation type="journal article" date="2014" name="Int. J. Syst. Evol. Microbiol.">
        <title>Complete genome sequence of Corynebacterium casei LMG S-19264T (=DSM 44701T), isolated from a smear-ripened cheese.</title>
        <authorList>
            <consortium name="US DOE Joint Genome Institute (JGI-PGF)"/>
            <person name="Walter F."/>
            <person name="Albersmeier A."/>
            <person name="Kalinowski J."/>
            <person name="Ruckert C."/>
        </authorList>
    </citation>
    <scope>NUCLEOTIDE SEQUENCE</scope>
    <source>
        <strain evidence="2">KCTC 12870</strain>
    </source>
</reference>
<dbReference type="Proteomes" id="UP000642829">
    <property type="component" value="Unassembled WGS sequence"/>
</dbReference>
<dbReference type="InterPro" id="IPR028098">
    <property type="entry name" value="Glyco_trans_4-like_N"/>
</dbReference>
<dbReference type="RefSeq" id="WP_189515069.1">
    <property type="nucleotide sequence ID" value="NZ_BMXG01000013.1"/>
</dbReference>
<sequence length="403" mass="44871">MKKRLLMISQVYVPDPAAVGQYMAEAAEALAERDWQVRVLTADHGYDDPTQRFPSHEELGGVSIRRLPFSSLGKASMKQRLAGQLLFCAQAFIHAVFTRKLDAVLVTTSPPMGGILGWAISLVRRVPLKYWVMDINPDQALVMGKVTANSPMARLLEWGNKRVLARASDVIVLDRYMEATMRQKLSTSPARFHDIPPWPMEGHLEKIAHAENPFRKEHQLDGKFVVMYSGNHSMVHPLSTIFQAALRMQDREDIVFLFIGGGVGKEELEALMVEHRPSNIRSLSYLPLDQIKYSLSAADVHLVSMGDNMAGIVHPCKYYAALALAKPILLLGPERCHIADVLAARNCGWRVDHGAVDEAERLLRSLADLSPEVLKAKGEAGHRALEEGMGKAYLMDKFSVCIE</sequence>
<dbReference type="AlphaFoldDB" id="A0A8J3DIJ1"/>
<dbReference type="SUPFAM" id="SSF53756">
    <property type="entry name" value="UDP-Glycosyltransferase/glycogen phosphorylase"/>
    <property type="match status" value="1"/>
</dbReference>
<feature type="domain" description="Glycosyltransferase subfamily 4-like N-terminal" evidence="1">
    <location>
        <begin position="19"/>
        <end position="198"/>
    </location>
</feature>
<dbReference type="CDD" id="cd03794">
    <property type="entry name" value="GT4_WbuB-like"/>
    <property type="match status" value="1"/>
</dbReference>
<dbReference type="EMBL" id="BMXG01000013">
    <property type="protein sequence ID" value="GHC04774.1"/>
    <property type="molecule type" value="Genomic_DNA"/>
</dbReference>